<keyword evidence="3" id="KW-1185">Reference proteome</keyword>
<organism evidence="2 3">
    <name type="scientific">Sphaeroforma arctica JP610</name>
    <dbReference type="NCBI Taxonomy" id="667725"/>
    <lineage>
        <taxon>Eukaryota</taxon>
        <taxon>Ichthyosporea</taxon>
        <taxon>Ichthyophonida</taxon>
        <taxon>Sphaeroforma</taxon>
    </lineage>
</organism>
<dbReference type="Proteomes" id="UP000054560">
    <property type="component" value="Unassembled WGS sequence"/>
</dbReference>
<accession>A0A0L0G1J2</accession>
<feature type="compositionally biased region" description="Low complexity" evidence="1">
    <location>
        <begin position="37"/>
        <end position="52"/>
    </location>
</feature>
<feature type="region of interest" description="Disordered" evidence="1">
    <location>
        <begin position="1"/>
        <end position="61"/>
    </location>
</feature>
<proteinExistence type="predicted"/>
<dbReference type="EMBL" id="KQ241901">
    <property type="protein sequence ID" value="KNC82699.1"/>
    <property type="molecule type" value="Genomic_DNA"/>
</dbReference>
<evidence type="ECO:0000313" key="2">
    <source>
        <dbReference type="EMBL" id="KNC82699.1"/>
    </source>
</evidence>
<name>A0A0L0G1J2_9EUKA</name>
<gene>
    <name evidence="2" type="ORF">SARC_05017</name>
</gene>
<evidence type="ECO:0000256" key="1">
    <source>
        <dbReference type="SAM" id="MobiDB-lite"/>
    </source>
</evidence>
<reference evidence="2 3" key="1">
    <citation type="submission" date="2011-02" db="EMBL/GenBank/DDBJ databases">
        <title>The Genome Sequence of Sphaeroforma arctica JP610.</title>
        <authorList>
            <consortium name="The Broad Institute Genome Sequencing Platform"/>
            <person name="Russ C."/>
            <person name="Cuomo C."/>
            <person name="Young S.K."/>
            <person name="Zeng Q."/>
            <person name="Gargeya S."/>
            <person name="Alvarado L."/>
            <person name="Berlin A."/>
            <person name="Chapman S.B."/>
            <person name="Chen Z."/>
            <person name="Freedman E."/>
            <person name="Gellesch M."/>
            <person name="Goldberg J."/>
            <person name="Griggs A."/>
            <person name="Gujja S."/>
            <person name="Heilman E."/>
            <person name="Heiman D."/>
            <person name="Howarth C."/>
            <person name="Mehta T."/>
            <person name="Neiman D."/>
            <person name="Pearson M."/>
            <person name="Roberts A."/>
            <person name="Saif S."/>
            <person name="Shea T."/>
            <person name="Shenoy N."/>
            <person name="Sisk P."/>
            <person name="Stolte C."/>
            <person name="Sykes S."/>
            <person name="White J."/>
            <person name="Yandava C."/>
            <person name="Burger G."/>
            <person name="Gray M.W."/>
            <person name="Holland P.W.H."/>
            <person name="King N."/>
            <person name="Lang F.B.F."/>
            <person name="Roger A.J."/>
            <person name="Ruiz-Trillo I."/>
            <person name="Haas B."/>
            <person name="Nusbaum C."/>
            <person name="Birren B."/>
        </authorList>
    </citation>
    <scope>NUCLEOTIDE SEQUENCE [LARGE SCALE GENOMIC DNA]</scope>
    <source>
        <strain evidence="2 3">JP610</strain>
    </source>
</reference>
<dbReference type="RefSeq" id="XP_014156601.1">
    <property type="nucleotide sequence ID" value="XM_014301126.1"/>
</dbReference>
<dbReference type="GeneID" id="25905521"/>
<sequence length="298" mass="32440">MTRQPFVTSDAPEEDESSSESSSSSSDSDLEKEVCTDDVTSSTDSPDSQLSDLDTDSDYDSMTEENSFMATEIPQTPSIGTRVPGGAYVDPYTLGYAGDAPANDLSRTSTVGSGSGTPQPIAPVIRSISQGHDFPPVRAVPLSLKFGMEIFQRNDSQSQSIRTIQIKIRMAEGTPEFDVRENYVGRLLSKEPSVKKPFPKSMNGLYWKDFVVPGPPGDIDLLSPSELLCFYPLEDFRSALGTSLALGTQIAAAPVYNRQLRSVLLFGEPYECPSPISNILYTHGIDVIYYTHVPGKNL</sequence>
<dbReference type="AlphaFoldDB" id="A0A0L0G1J2"/>
<protein>
    <submittedName>
        <fullName evidence="2">Uncharacterized protein</fullName>
    </submittedName>
</protein>
<evidence type="ECO:0000313" key="3">
    <source>
        <dbReference type="Proteomes" id="UP000054560"/>
    </source>
</evidence>